<keyword evidence="7" id="KW-0597">Phosphoprotein</keyword>
<sequence>MGSESTIFIMISAVLCQASAVLSPVVIEEQYLFQPGNPGEVDAYRIPISIMCPDRSILAFAEGRKYGRGDYGSKFLAMRRSKDSGDTWTTTEFVLDDNPSVDGLNLGNVIIDYYNNSVIIVYVHAHTHSELYMVKSLDWGVSWGKAIALSDRNPKLKGYEWTAGPGYGIQLKYGPHKGRLLSCGHGMSLELREASCLYSDDYGDTWHLGGRVLGIPFNHTKNTGDFAPGESQIVEMYDGTLIMMSRNTEAFHCKCRIFSKSYDAGESFPVSDIWMVDDLPDPNVCGSILHHNGILYFSGLDSRTSRTNMTLYWSLDNGITWPGYLPIYLHNSAYSCLTAIDNNNIGLVYEKGNNGHIAFSKIRLHA</sequence>
<evidence type="ECO:0000256" key="5">
    <source>
        <dbReference type="ARBA" id="ARBA00009348"/>
    </source>
</evidence>
<feature type="domain" description="Sialidase" evidence="22">
    <location>
        <begin position="57"/>
        <end position="331"/>
    </location>
</feature>
<keyword evidence="15" id="KW-0968">Cytoplasmic vesicle</keyword>
<dbReference type="GeneID" id="100377722"/>
<reference evidence="25" key="7">
    <citation type="submission" date="2025-05" db="UniProtKB">
        <authorList>
            <consortium name="RefSeq"/>
        </authorList>
    </citation>
    <scope>IDENTIFICATION</scope>
    <source>
        <tissue evidence="25">Testes</tissue>
    </source>
</reference>
<dbReference type="GO" id="GO:0004308">
    <property type="term" value="F:exo-alpha-sialidase activity"/>
    <property type="evidence" value="ECO:0007669"/>
    <property type="project" value="InterPro"/>
</dbReference>
<dbReference type="Proteomes" id="UP000694865">
    <property type="component" value="Unplaced"/>
</dbReference>
<evidence type="ECO:0000256" key="16">
    <source>
        <dbReference type="ARBA" id="ARBA00037235"/>
    </source>
</evidence>
<comment type="subcellular location">
    <subcellularLocation>
        <location evidence="3">Cell membrane</location>
    </subcellularLocation>
    <subcellularLocation>
        <location evidence="4">Cytoplasmic vesicle</location>
    </subcellularLocation>
    <subcellularLocation>
        <location evidence="2">Lysosome lumen</location>
    </subcellularLocation>
    <subcellularLocation>
        <location evidence="1">Lysosome membrane</location>
        <topology evidence="1">Peripheral membrane protein</topology>
        <orientation evidence="1">Lumenal side</orientation>
    </subcellularLocation>
</comment>
<evidence type="ECO:0000313" key="23">
    <source>
        <dbReference type="EMBL" id="DAA35224.1"/>
    </source>
</evidence>
<evidence type="ECO:0000256" key="4">
    <source>
        <dbReference type="ARBA" id="ARBA00004541"/>
    </source>
</evidence>
<dbReference type="AlphaFoldDB" id="K0Q6T6"/>
<evidence type="ECO:0000256" key="13">
    <source>
        <dbReference type="ARBA" id="ARBA00023180"/>
    </source>
</evidence>
<evidence type="ECO:0000259" key="22">
    <source>
        <dbReference type="Pfam" id="PF13088"/>
    </source>
</evidence>
<dbReference type="GO" id="GO:0031410">
    <property type="term" value="C:cytoplasmic vesicle"/>
    <property type="evidence" value="ECO:0007669"/>
    <property type="project" value="UniProtKB-SubCell"/>
</dbReference>
<dbReference type="EMBL" id="BK008537">
    <property type="protein sequence ID" value="DAA35224.1"/>
    <property type="molecule type" value="mRNA"/>
</dbReference>
<evidence type="ECO:0000256" key="3">
    <source>
        <dbReference type="ARBA" id="ARBA00004236"/>
    </source>
</evidence>
<evidence type="ECO:0000256" key="19">
    <source>
        <dbReference type="ARBA" id="ARBA00041332"/>
    </source>
</evidence>
<reference evidence="23" key="6">
    <citation type="journal article" date="2012" name="PLoS ONE">
        <title>New insights on the sialidase protein family revealed by a phylogenetic analysis in metazoa.</title>
        <authorList>
            <person name="Giacopuzzi E."/>
            <person name="Bresciani R."/>
            <person name="Schauer R."/>
            <person name="Monti E."/>
            <person name="Borsani G."/>
        </authorList>
    </citation>
    <scope>NUCLEOTIDE SEQUENCE</scope>
</reference>
<comment type="similarity">
    <text evidence="5">Belongs to the glycosyl hydrolase 33 family.</text>
</comment>
<dbReference type="RefSeq" id="XP_002734439.1">
    <property type="nucleotide sequence ID" value="XM_002734393.1"/>
</dbReference>
<keyword evidence="6" id="KW-1003">Cell membrane</keyword>
<reference evidence="23" key="5">
    <citation type="journal article" date="2011" name="BMC Biochem.">
        <title>Gallus gallus NEU3 sialidase as model to study protein evolution mechanism based on rapid evolving loops.</title>
        <authorList>
            <person name="Giacopuzzi E."/>
            <person name="Barlati S."/>
            <person name="Preti A."/>
            <person name="Venerando B."/>
            <person name="Monti E."/>
            <person name="Borsani G."/>
            <person name="Bresciani R."/>
        </authorList>
    </citation>
    <scope>NUCLEOTIDE SEQUENCE</scope>
</reference>
<dbReference type="PANTHER" id="PTHR10628:SF25">
    <property type="entry name" value="SIALIDASE-1"/>
    <property type="match status" value="1"/>
</dbReference>
<evidence type="ECO:0000256" key="9">
    <source>
        <dbReference type="ARBA" id="ARBA00022737"/>
    </source>
</evidence>
<evidence type="ECO:0000256" key="11">
    <source>
        <dbReference type="ARBA" id="ARBA00023098"/>
    </source>
</evidence>
<proteinExistence type="evidence at transcript level"/>
<reference evidence="23" key="1">
    <citation type="journal article" date="1999" name="Genomics">
        <title>Cloning and characterization of NEU2, a human gene homologous to rodent soluble sialidases.</title>
        <authorList>
            <person name="Monti E."/>
            <person name="Preti A."/>
            <person name="Rossi E."/>
            <person name="Ballabio A."/>
            <person name="Borsani G."/>
        </authorList>
    </citation>
    <scope>NUCLEOTIDE SEQUENCE</scope>
</reference>
<dbReference type="OrthoDB" id="2739686at2759"/>
<keyword evidence="13" id="KW-0325">Glycoprotein</keyword>
<dbReference type="CDD" id="cd15482">
    <property type="entry name" value="Sialidase_non-viral"/>
    <property type="match status" value="1"/>
</dbReference>
<organism evidence="23">
    <name type="scientific">Saccoglossus kowalevskii</name>
    <name type="common">Acorn worm</name>
    <dbReference type="NCBI Taxonomy" id="10224"/>
    <lineage>
        <taxon>Eukaryota</taxon>
        <taxon>Metazoa</taxon>
        <taxon>Hemichordata</taxon>
        <taxon>Enteropneusta</taxon>
        <taxon>Harrimaniidae</taxon>
        <taxon>Saccoglossus</taxon>
    </lineage>
</organism>
<dbReference type="Gene3D" id="2.120.10.10">
    <property type="match status" value="1"/>
</dbReference>
<evidence type="ECO:0000256" key="8">
    <source>
        <dbReference type="ARBA" id="ARBA00022729"/>
    </source>
</evidence>
<dbReference type="SUPFAM" id="SSF50939">
    <property type="entry name" value="Sialidases"/>
    <property type="match status" value="1"/>
</dbReference>
<keyword evidence="12" id="KW-0472">Membrane</keyword>
<feature type="signal peptide" evidence="21">
    <location>
        <begin position="1"/>
        <end position="20"/>
    </location>
</feature>
<protein>
    <recommendedName>
        <fullName evidence="18">Sialidase-1</fullName>
    </recommendedName>
    <alternativeName>
        <fullName evidence="20">Lysosomal sialidase</fullName>
    </alternativeName>
    <alternativeName>
        <fullName evidence="19">N-acetyl-alpha-neuraminidase 1</fullName>
    </alternativeName>
</protein>
<comment type="subunit">
    <text evidence="17">Interacts with cathepsin A (protective protein), beta-galactosidase and N-acetylgalactosamine-6-sulfate sulfatase in a multienzyme complex.</text>
</comment>
<evidence type="ECO:0000256" key="20">
    <source>
        <dbReference type="ARBA" id="ARBA00041413"/>
    </source>
</evidence>
<dbReference type="Pfam" id="PF13088">
    <property type="entry name" value="BNR_2"/>
    <property type="match status" value="1"/>
</dbReference>
<evidence type="ECO:0000256" key="14">
    <source>
        <dbReference type="ARBA" id="ARBA00023228"/>
    </source>
</evidence>
<dbReference type="RefSeq" id="NP_001277016.1">
    <property type="nucleotide sequence ID" value="NM_001290087.1"/>
</dbReference>
<evidence type="ECO:0000256" key="17">
    <source>
        <dbReference type="ARBA" id="ARBA00038519"/>
    </source>
</evidence>
<dbReference type="GO" id="GO:0043202">
    <property type="term" value="C:lysosomal lumen"/>
    <property type="evidence" value="ECO:0007669"/>
    <property type="project" value="UniProtKB-SubCell"/>
</dbReference>
<evidence type="ECO:0000313" key="24">
    <source>
        <dbReference type="Proteomes" id="UP000694865"/>
    </source>
</evidence>
<dbReference type="GO" id="GO:0006689">
    <property type="term" value="P:ganglioside catabolic process"/>
    <property type="evidence" value="ECO:0007669"/>
    <property type="project" value="TreeGrafter"/>
</dbReference>
<evidence type="ECO:0000313" key="25">
    <source>
        <dbReference type="RefSeq" id="XP_002734439.1"/>
    </source>
</evidence>
<name>K0Q6T6_SACKO</name>
<evidence type="ECO:0000256" key="10">
    <source>
        <dbReference type="ARBA" id="ARBA00022801"/>
    </source>
</evidence>
<gene>
    <name evidence="25" type="primary">LOC100377722</name>
</gene>
<evidence type="ECO:0000256" key="12">
    <source>
        <dbReference type="ARBA" id="ARBA00023136"/>
    </source>
</evidence>
<evidence type="ECO:0000256" key="1">
    <source>
        <dbReference type="ARBA" id="ARBA00004207"/>
    </source>
</evidence>
<reference evidence="23" key="4">
    <citation type="journal article" date="2007" name="Biochem. J.">
        <title>Molecular cloning and biochemical characterization of sialidases from zebrafish (Danio rerio).</title>
        <authorList>
            <person name="Manzoni M."/>
            <person name="Colombi P."/>
            <person name="Papini N."/>
            <person name="Rubaga L."/>
            <person name="Tiso N."/>
            <person name="Preti A."/>
            <person name="Venerando B."/>
            <person name="Tettamanti G."/>
            <person name="Bresciani R."/>
            <person name="Argenton F."/>
            <person name="Borsani G."/>
            <person name="Monti E."/>
        </authorList>
    </citation>
    <scope>NUCLEOTIDE SEQUENCE</scope>
</reference>
<dbReference type="PANTHER" id="PTHR10628">
    <property type="entry name" value="SIALIDASE"/>
    <property type="match status" value="1"/>
</dbReference>
<accession>K0Q6T6</accession>
<keyword evidence="10" id="KW-0378">Hydrolase</keyword>
<keyword evidence="9" id="KW-0677">Repeat</keyword>
<reference evidence="23" key="2">
    <citation type="journal article" date="2000" name="Biochem. J.">
        <title>Identification and expression of NEU3, a novel human sialidase associated to the plasma membrane.</title>
        <authorList>
            <person name="Monti E."/>
            <person name="Bassi M.T."/>
            <person name="Papini N."/>
            <person name="Riboni M."/>
            <person name="Manzoni M."/>
            <person name="Venerando B."/>
            <person name="Croci G."/>
            <person name="Preti A."/>
            <person name="Ballabio A."/>
            <person name="Tettamanti G."/>
            <person name="Borsani G."/>
        </authorList>
    </citation>
    <scope>NUCLEOTIDE SEQUENCE</scope>
</reference>
<evidence type="ECO:0000256" key="2">
    <source>
        <dbReference type="ARBA" id="ARBA00004227"/>
    </source>
</evidence>
<keyword evidence="8 21" id="KW-0732">Signal</keyword>
<feature type="chain" id="PRO_5003836449" description="Sialidase-1" evidence="21">
    <location>
        <begin position="21"/>
        <end position="366"/>
    </location>
</feature>
<dbReference type="InterPro" id="IPR026856">
    <property type="entry name" value="Sialidase_fam"/>
</dbReference>
<keyword evidence="11" id="KW-0443">Lipid metabolism</keyword>
<keyword evidence="24" id="KW-1185">Reference proteome</keyword>
<keyword evidence="14" id="KW-0458">Lysosome</keyword>
<evidence type="ECO:0000256" key="18">
    <source>
        <dbReference type="ARBA" id="ARBA00040509"/>
    </source>
</evidence>
<comment type="function">
    <text evidence="16">Catalyzes the removal of sialic acid (N-acetylneuraminic acid) moieties from glycoproteins and glycolipids. To be active, it is strictly dependent on its presence in the multienzyme complex. Appears to have a preference for alpha 2-3 and alpha 2-6 sialyl linkage.</text>
</comment>
<dbReference type="GO" id="GO:0009313">
    <property type="term" value="P:oligosaccharide catabolic process"/>
    <property type="evidence" value="ECO:0007669"/>
    <property type="project" value="TreeGrafter"/>
</dbReference>
<evidence type="ECO:0000256" key="21">
    <source>
        <dbReference type="SAM" id="SignalP"/>
    </source>
</evidence>
<dbReference type="GO" id="GO:0005886">
    <property type="term" value="C:plasma membrane"/>
    <property type="evidence" value="ECO:0007669"/>
    <property type="project" value="UniProtKB-SubCell"/>
</dbReference>
<dbReference type="InterPro" id="IPR011040">
    <property type="entry name" value="Sialidase"/>
</dbReference>
<evidence type="ECO:0000256" key="15">
    <source>
        <dbReference type="ARBA" id="ARBA00023329"/>
    </source>
</evidence>
<dbReference type="InterPro" id="IPR036278">
    <property type="entry name" value="Sialidase_sf"/>
</dbReference>
<evidence type="ECO:0000256" key="7">
    <source>
        <dbReference type="ARBA" id="ARBA00022553"/>
    </source>
</evidence>
<dbReference type="KEGG" id="sko:100377722"/>
<evidence type="ECO:0000256" key="6">
    <source>
        <dbReference type="ARBA" id="ARBA00022475"/>
    </source>
</evidence>
<dbReference type="GO" id="GO:0005765">
    <property type="term" value="C:lysosomal membrane"/>
    <property type="evidence" value="ECO:0007669"/>
    <property type="project" value="UniProtKB-SubCell"/>
</dbReference>
<reference evidence="23" key="3">
    <citation type="journal article" date="2004" name="Genomics">
        <title>Molecular cloning and characterization of NEU4, the fourth member of the human sialidase gene family.</title>
        <authorList>
            <person name="Monti E."/>
            <person name="Bassi M.T."/>
            <person name="Bresciani R."/>
            <person name="Civini S."/>
            <person name="Croci G.L."/>
            <person name="Papini N."/>
            <person name="Riboni M."/>
            <person name="Zanchetti G."/>
            <person name="Ballabio A."/>
            <person name="Preti A."/>
            <person name="Tettamanti G."/>
            <person name="Venerando B."/>
            <person name="Borsani G."/>
        </authorList>
    </citation>
    <scope>NUCLEOTIDE SEQUENCE</scope>
</reference>